<feature type="chain" id="PRO_5041251762" evidence="1">
    <location>
        <begin position="23"/>
        <end position="660"/>
    </location>
</feature>
<dbReference type="InterPro" id="IPR011059">
    <property type="entry name" value="Metal-dep_hydrolase_composite"/>
</dbReference>
<keyword evidence="1" id="KW-0732">Signal</keyword>
<dbReference type="KEGG" id="tmk:QGN29_05785"/>
<dbReference type="EMBL" id="CP123872">
    <property type="protein sequence ID" value="WND03881.1"/>
    <property type="molecule type" value="Genomic_DNA"/>
</dbReference>
<dbReference type="PANTHER" id="PTHR22642:SF2">
    <property type="entry name" value="PROTEIN LONG AFTER FAR-RED 3"/>
    <property type="match status" value="1"/>
</dbReference>
<evidence type="ECO:0000313" key="3">
    <source>
        <dbReference type="EMBL" id="WND03881.1"/>
    </source>
</evidence>
<dbReference type="RefSeq" id="WP_310799746.1">
    <property type="nucleotide sequence ID" value="NZ_CP123872.1"/>
</dbReference>
<keyword evidence="4" id="KW-1185">Reference proteome</keyword>
<feature type="signal peptide" evidence="1">
    <location>
        <begin position="1"/>
        <end position="22"/>
    </location>
</feature>
<evidence type="ECO:0000256" key="1">
    <source>
        <dbReference type="SAM" id="SignalP"/>
    </source>
</evidence>
<dbReference type="InterPro" id="IPR032466">
    <property type="entry name" value="Metal_Hydrolase"/>
</dbReference>
<feature type="domain" description="Amidohydrolase 3" evidence="2">
    <location>
        <begin position="75"/>
        <end position="657"/>
    </location>
</feature>
<dbReference type="Pfam" id="PF07969">
    <property type="entry name" value="Amidohydro_3"/>
    <property type="match status" value="1"/>
</dbReference>
<dbReference type="InterPro" id="IPR013108">
    <property type="entry name" value="Amidohydro_3"/>
</dbReference>
<dbReference type="Gene3D" id="3.20.20.140">
    <property type="entry name" value="Metal-dependent hydrolases"/>
    <property type="match status" value="1"/>
</dbReference>
<dbReference type="SUPFAM" id="SSF51338">
    <property type="entry name" value="Composite domain of metallo-dependent hydrolases"/>
    <property type="match status" value="1"/>
</dbReference>
<accession>A0AA52EKW2</accession>
<dbReference type="Proteomes" id="UP001268683">
    <property type="component" value="Chromosome"/>
</dbReference>
<protein>
    <submittedName>
        <fullName evidence="3">Amidohydrolase family protein</fullName>
    </submittedName>
</protein>
<sequence>MIKNCTLYSLTLFLFISMPLMAADDKGADKIFWNGVIYTADDQQSSVTALAIKGDTILYAGSINKATTYAGPHTEMIDLKGKMILPGLHDAHVHPLLAVEKLTCTLPEGNIFTLQEIIDYIKKCLQSDGQQLPKSGSWITVGQFSGYGVDSPQFLGPYASLRDGLDQVSETHIVYLLGTDGHAYATNSYGFMHGATLHEKAIAVTAETLKTDLKAYQEYFARDAEGRPSGLIKDAGAYDLFFYKKESVNSLISRADDINHFFLSKGVTSAQDVWSTDREIAVFKPLAEKNELKVRLTLAYALREDLYVDQNNKIKTEAFIQDVLKVSRDLAPYSDFLKSMAVKIMVDGVIETPTQTAALKSPYKTVHWDQKGHTTYSHDTQNYGIIEFDEKSLIDTVKALDKAGITAHFHSLGDRAIDVTLTAIEAARARQLSTLPHNISHMQVMDPNDLGRLKDLGVFVTPTLSWLSPSPAYDVTVMPFLQRHNNVYEFKDLYNQNSDYMSKAYIFKSMQEHGATLSAGSDVPVEAVGLRPFSDIMYGLMRGDFITPSLEGANKQVDPQWMMMNKRERLSIRDLIDAHTINGAKALNHDHMTGSLEIGKKADFIIINHDIIKAAETLGKTPTLAYSREAYSICEAFKGPHCKTKVLVTYVDGKIVYQAD</sequence>
<evidence type="ECO:0000313" key="4">
    <source>
        <dbReference type="Proteomes" id="UP001268683"/>
    </source>
</evidence>
<proteinExistence type="predicted"/>
<dbReference type="AlphaFoldDB" id="A0AA52EKW2"/>
<dbReference type="Gene3D" id="3.10.310.70">
    <property type="match status" value="1"/>
</dbReference>
<evidence type="ECO:0000259" key="2">
    <source>
        <dbReference type="Pfam" id="PF07969"/>
    </source>
</evidence>
<dbReference type="Gene3D" id="2.30.40.10">
    <property type="entry name" value="Urease, subunit C, domain 1"/>
    <property type="match status" value="1"/>
</dbReference>
<gene>
    <name evidence="3" type="ORF">QGN29_05785</name>
</gene>
<organism evidence="3 4">
    <name type="scientific">Temperatibacter marinus</name>
    <dbReference type="NCBI Taxonomy" id="1456591"/>
    <lineage>
        <taxon>Bacteria</taxon>
        <taxon>Pseudomonadati</taxon>
        <taxon>Pseudomonadota</taxon>
        <taxon>Alphaproteobacteria</taxon>
        <taxon>Kordiimonadales</taxon>
        <taxon>Temperatibacteraceae</taxon>
        <taxon>Temperatibacter</taxon>
    </lineage>
</organism>
<dbReference type="GO" id="GO:0016810">
    <property type="term" value="F:hydrolase activity, acting on carbon-nitrogen (but not peptide) bonds"/>
    <property type="evidence" value="ECO:0007669"/>
    <property type="project" value="InterPro"/>
</dbReference>
<name>A0AA52EKW2_9PROT</name>
<reference evidence="3" key="1">
    <citation type="submission" date="2023-04" db="EMBL/GenBank/DDBJ databases">
        <title>Complete genome sequence of Temperatibacter marinus.</title>
        <authorList>
            <person name="Rong J.-C."/>
            <person name="Yi M.-L."/>
            <person name="Zhao Q."/>
        </authorList>
    </citation>
    <scope>NUCLEOTIDE SEQUENCE</scope>
    <source>
        <strain evidence="3">NBRC 110045</strain>
    </source>
</reference>
<dbReference type="SUPFAM" id="SSF51556">
    <property type="entry name" value="Metallo-dependent hydrolases"/>
    <property type="match status" value="1"/>
</dbReference>
<dbReference type="PANTHER" id="PTHR22642">
    <property type="entry name" value="IMIDAZOLONEPROPIONASE"/>
    <property type="match status" value="1"/>
</dbReference>